<feature type="transmembrane region" description="Helical" evidence="1">
    <location>
        <begin position="12"/>
        <end position="32"/>
    </location>
</feature>
<keyword evidence="1" id="KW-1133">Transmembrane helix</keyword>
<protein>
    <submittedName>
        <fullName evidence="2">Uncharacterized protein</fullName>
    </submittedName>
</protein>
<accession>A0A8J3ZGJ2</accession>
<keyword evidence="3" id="KW-1185">Reference proteome</keyword>
<evidence type="ECO:0000313" key="2">
    <source>
        <dbReference type="EMBL" id="GIJ63509.1"/>
    </source>
</evidence>
<dbReference type="AlphaFoldDB" id="A0A8J3ZGJ2"/>
<feature type="transmembrane region" description="Helical" evidence="1">
    <location>
        <begin position="38"/>
        <end position="55"/>
    </location>
</feature>
<organism evidence="2 3">
    <name type="scientific">Virgisporangium aurantiacum</name>
    <dbReference type="NCBI Taxonomy" id="175570"/>
    <lineage>
        <taxon>Bacteria</taxon>
        <taxon>Bacillati</taxon>
        <taxon>Actinomycetota</taxon>
        <taxon>Actinomycetes</taxon>
        <taxon>Micromonosporales</taxon>
        <taxon>Micromonosporaceae</taxon>
        <taxon>Virgisporangium</taxon>
    </lineage>
</organism>
<proteinExistence type="predicted"/>
<dbReference type="Proteomes" id="UP000612585">
    <property type="component" value="Unassembled WGS sequence"/>
</dbReference>
<sequence length="73" mass="7541">MVDERVKSVGGYLMRLGGGVLVILGILGAFTALSQGNLIGIIISVAFVVGGAFLFKRSSGTRRARESASVSRG</sequence>
<keyword evidence="1" id="KW-0472">Membrane</keyword>
<evidence type="ECO:0000313" key="3">
    <source>
        <dbReference type="Proteomes" id="UP000612585"/>
    </source>
</evidence>
<dbReference type="EMBL" id="BOPG01000096">
    <property type="protein sequence ID" value="GIJ63509.1"/>
    <property type="molecule type" value="Genomic_DNA"/>
</dbReference>
<comment type="caution">
    <text evidence="2">The sequence shown here is derived from an EMBL/GenBank/DDBJ whole genome shotgun (WGS) entry which is preliminary data.</text>
</comment>
<name>A0A8J3ZGJ2_9ACTN</name>
<dbReference type="RefSeq" id="WP_204010171.1">
    <property type="nucleotide sequence ID" value="NZ_BOPG01000096.1"/>
</dbReference>
<gene>
    <name evidence="2" type="ORF">Vau01_110250</name>
</gene>
<keyword evidence="1" id="KW-0812">Transmembrane</keyword>
<reference evidence="2" key="1">
    <citation type="submission" date="2021-01" db="EMBL/GenBank/DDBJ databases">
        <title>Whole genome shotgun sequence of Virgisporangium aurantiacum NBRC 16421.</title>
        <authorList>
            <person name="Komaki H."/>
            <person name="Tamura T."/>
        </authorList>
    </citation>
    <scope>NUCLEOTIDE SEQUENCE</scope>
    <source>
        <strain evidence="2">NBRC 16421</strain>
    </source>
</reference>
<evidence type="ECO:0000256" key="1">
    <source>
        <dbReference type="SAM" id="Phobius"/>
    </source>
</evidence>